<feature type="compositionally biased region" description="Basic and acidic residues" evidence="2">
    <location>
        <begin position="2699"/>
        <end position="2716"/>
    </location>
</feature>
<gene>
    <name evidence="3" type="primary">106092189</name>
</gene>
<feature type="coiled-coil region" evidence="1">
    <location>
        <begin position="14"/>
        <end position="90"/>
    </location>
</feature>
<feature type="compositionally biased region" description="Polar residues" evidence="2">
    <location>
        <begin position="3069"/>
        <end position="3079"/>
    </location>
</feature>
<reference evidence="3" key="1">
    <citation type="submission" date="2020-05" db="UniProtKB">
        <authorList>
            <consortium name="EnsemblMetazoa"/>
        </authorList>
    </citation>
    <scope>IDENTIFICATION</scope>
    <source>
        <strain evidence="3">USDA</strain>
    </source>
</reference>
<feature type="region of interest" description="Disordered" evidence="2">
    <location>
        <begin position="2015"/>
        <end position="2036"/>
    </location>
</feature>
<feature type="region of interest" description="Disordered" evidence="2">
    <location>
        <begin position="2135"/>
        <end position="2182"/>
    </location>
</feature>
<feature type="compositionally biased region" description="Polar residues" evidence="2">
    <location>
        <begin position="307"/>
        <end position="322"/>
    </location>
</feature>
<feature type="compositionally biased region" description="Polar residues" evidence="2">
    <location>
        <begin position="756"/>
        <end position="770"/>
    </location>
</feature>
<feature type="compositionally biased region" description="Basic and acidic residues" evidence="2">
    <location>
        <begin position="2847"/>
        <end position="2863"/>
    </location>
</feature>
<organism evidence="3 4">
    <name type="scientific">Stomoxys calcitrans</name>
    <name type="common">Stable fly</name>
    <name type="synonym">Conops calcitrans</name>
    <dbReference type="NCBI Taxonomy" id="35570"/>
    <lineage>
        <taxon>Eukaryota</taxon>
        <taxon>Metazoa</taxon>
        <taxon>Ecdysozoa</taxon>
        <taxon>Arthropoda</taxon>
        <taxon>Hexapoda</taxon>
        <taxon>Insecta</taxon>
        <taxon>Pterygota</taxon>
        <taxon>Neoptera</taxon>
        <taxon>Endopterygota</taxon>
        <taxon>Diptera</taxon>
        <taxon>Brachycera</taxon>
        <taxon>Muscomorpha</taxon>
        <taxon>Muscoidea</taxon>
        <taxon>Muscidae</taxon>
        <taxon>Stomoxys</taxon>
    </lineage>
</organism>
<evidence type="ECO:0000256" key="1">
    <source>
        <dbReference type="SAM" id="Coils"/>
    </source>
</evidence>
<protein>
    <recommendedName>
        <fullName evidence="5">CASP8-associated protein 2</fullName>
    </recommendedName>
</protein>
<feature type="compositionally biased region" description="Basic and acidic residues" evidence="2">
    <location>
        <begin position="695"/>
        <end position="714"/>
    </location>
</feature>
<feature type="compositionally biased region" description="Polar residues" evidence="2">
    <location>
        <begin position="1643"/>
        <end position="1652"/>
    </location>
</feature>
<feature type="compositionally biased region" description="Basic and acidic residues" evidence="2">
    <location>
        <begin position="328"/>
        <end position="337"/>
    </location>
</feature>
<accession>A0A1I8PRX2</accession>
<dbReference type="VEuPathDB" id="VectorBase:SCAU010554"/>
<feature type="compositionally biased region" description="Polar residues" evidence="2">
    <location>
        <begin position="521"/>
        <end position="535"/>
    </location>
</feature>
<evidence type="ECO:0008006" key="5">
    <source>
        <dbReference type="Google" id="ProtNLM"/>
    </source>
</evidence>
<feature type="region of interest" description="Disordered" evidence="2">
    <location>
        <begin position="685"/>
        <end position="770"/>
    </location>
</feature>
<feature type="compositionally biased region" description="Polar residues" evidence="2">
    <location>
        <begin position="2864"/>
        <end position="2874"/>
    </location>
</feature>
<feature type="region of interest" description="Disordered" evidence="2">
    <location>
        <begin position="1957"/>
        <end position="1984"/>
    </location>
</feature>
<feature type="compositionally biased region" description="Basic residues" evidence="2">
    <location>
        <begin position="2834"/>
        <end position="2846"/>
    </location>
</feature>
<feature type="compositionally biased region" description="Basic and acidic residues" evidence="2">
    <location>
        <begin position="193"/>
        <end position="230"/>
    </location>
</feature>
<feature type="compositionally biased region" description="Basic and acidic residues" evidence="2">
    <location>
        <begin position="237"/>
        <end position="259"/>
    </location>
</feature>
<feature type="region of interest" description="Disordered" evidence="2">
    <location>
        <begin position="1551"/>
        <end position="1596"/>
    </location>
</feature>
<feature type="compositionally biased region" description="Polar residues" evidence="2">
    <location>
        <begin position="1565"/>
        <end position="1589"/>
    </location>
</feature>
<feature type="compositionally biased region" description="Acidic residues" evidence="2">
    <location>
        <begin position="1551"/>
        <end position="1563"/>
    </location>
</feature>
<name>A0A1I8PRX2_STOCA</name>
<keyword evidence="1" id="KW-0175">Coiled coil</keyword>
<feature type="region of interest" description="Disordered" evidence="2">
    <location>
        <begin position="1632"/>
        <end position="1673"/>
    </location>
</feature>
<feature type="region of interest" description="Disordered" evidence="2">
    <location>
        <begin position="2782"/>
        <end position="2874"/>
    </location>
</feature>
<feature type="compositionally biased region" description="Polar residues" evidence="2">
    <location>
        <begin position="2553"/>
        <end position="2567"/>
    </location>
</feature>
<feature type="compositionally biased region" description="Basic and acidic residues" evidence="2">
    <location>
        <begin position="2815"/>
        <end position="2828"/>
    </location>
</feature>
<feature type="compositionally biased region" description="Basic and acidic residues" evidence="2">
    <location>
        <begin position="281"/>
        <end position="306"/>
    </location>
</feature>
<feature type="compositionally biased region" description="Basic and acidic residues" evidence="2">
    <location>
        <begin position="175"/>
        <end position="186"/>
    </location>
</feature>
<proteinExistence type="predicted"/>
<feature type="compositionally biased region" description="Basic and acidic residues" evidence="2">
    <location>
        <begin position="133"/>
        <end position="167"/>
    </location>
</feature>
<feature type="region of interest" description="Disordered" evidence="2">
    <location>
        <begin position="2950"/>
        <end position="2979"/>
    </location>
</feature>
<feature type="compositionally biased region" description="Basic and acidic residues" evidence="2">
    <location>
        <begin position="2679"/>
        <end position="2690"/>
    </location>
</feature>
<feature type="compositionally biased region" description="Polar residues" evidence="2">
    <location>
        <begin position="2784"/>
        <end position="2800"/>
    </location>
</feature>
<evidence type="ECO:0000256" key="2">
    <source>
        <dbReference type="SAM" id="MobiDB-lite"/>
    </source>
</evidence>
<evidence type="ECO:0000313" key="4">
    <source>
        <dbReference type="Proteomes" id="UP000095300"/>
    </source>
</evidence>
<feature type="compositionally biased region" description="Polar residues" evidence="2">
    <location>
        <begin position="109"/>
        <end position="129"/>
    </location>
</feature>
<feature type="compositionally biased region" description="Polar residues" evidence="2">
    <location>
        <begin position="271"/>
        <end position="280"/>
    </location>
</feature>
<feature type="compositionally biased region" description="Basic residues" evidence="2">
    <location>
        <begin position="2424"/>
        <end position="2444"/>
    </location>
</feature>
<feature type="region of interest" description="Disordered" evidence="2">
    <location>
        <begin position="617"/>
        <end position="636"/>
    </location>
</feature>
<dbReference type="KEGG" id="scac:106092189"/>
<feature type="compositionally biased region" description="Basic and acidic residues" evidence="2">
    <location>
        <begin position="1957"/>
        <end position="1979"/>
    </location>
</feature>
<feature type="compositionally biased region" description="Basic and acidic residues" evidence="2">
    <location>
        <begin position="726"/>
        <end position="744"/>
    </location>
</feature>
<dbReference type="OrthoDB" id="1938039at2759"/>
<dbReference type="Proteomes" id="UP000095300">
    <property type="component" value="Unassembled WGS sequence"/>
</dbReference>
<feature type="region of interest" description="Disordered" evidence="2">
    <location>
        <begin position="2535"/>
        <end position="2567"/>
    </location>
</feature>
<feature type="region of interest" description="Disordered" evidence="2">
    <location>
        <begin position="102"/>
        <end position="350"/>
    </location>
</feature>
<keyword evidence="4" id="KW-1185">Reference proteome</keyword>
<feature type="region of interest" description="Disordered" evidence="2">
    <location>
        <begin position="2608"/>
        <end position="2719"/>
    </location>
</feature>
<feature type="compositionally biased region" description="Polar residues" evidence="2">
    <location>
        <begin position="2651"/>
        <end position="2674"/>
    </location>
</feature>
<sequence>MDKNQTMDDDLDIYDDLDQFQEQQEQKCKELQNAENRYQESLKTIKNLEEENKTLRKKLQRIELSFQSLLDTARSEIKRKDAEIERLRKEKDDICFRRKIANRSKDFEPTTSSQKIVKNPFANRTSTQEDCNELSKVENKKEIESTVPDRGRQRERNFADKYPDRQHNTSGESYYNDKSKRYKDSGIPETDDKDQYERSRDRHPQDSKREQRREKTDDHNSYTYKDVRTHNDHRRRDRDADKHIDEKYEQRRERESERDRHHRDRHRSRNDQSYHSFSSKSAERIRSPDSKSLHNTERQEKDDHGRSSYTTKNSSTDHSYSTGKKDKHIGEQREHLSKTSNMNTPAKEKTKLSTFHTDSILINRKDEQCQDESKIEEEEKIKGIEGHKTKKIQSKYGDDKQLTNEEHKSHQHSFVKNSDIKCSGNNNNDAYGYTHKPKESSKDCIMSSRGTQSVADLLYDEFEDTSIEQSYDNTKAQDINELLYENLNNDNLTNVKSSQNLLTKHHTPKSVVLFEALFGPSPSSVDTSDNNSPVTPTAKDALPEAISSREEHNDLDEDFIAYPEKSVDVMNKTELGKCFVENTASLPSIGTIDLTDELFGSDVDTLSSLQSNAKAINEGTCGDDGGSSKKSASPSSYFTNIRIPGLDLISDKMEENSGEGTHFLSFFNSNVVSNLEDKEVHAMNVRETTSQETEGDGKTKDAKNEHTAMERNSEENENTLTSVEDDCTKTNIAREDSPTLHSDKNVNNIPCLDLTSPRSNSLGQNSKPKTSCLSKTAEALNASKLENDIVAKEIPRLSPINNAEILGTLSQQLLPILSATSQDIVNQKVSLNEKTLHTVLQTEKIVGSTPSEEQSEHNCITDDSLSTAEIPTSQEYVVHVSTVPHIDTAEKPKNSESVASSILTTQPGLPCLKSPSRLSSSTLGMFSLLSPRAANHIPCLDLTSSPETITSPLKSVATPEKIITAKNQNSNCISVGSIFTSNKEISRSLDSDGAQLAVKTKKSTENLAKSEAKLEKLKNVQPNTSAVLTKKPELQTAFSDQSFSCKEIARSLHGDDAHLADEAKTSAEDLANDQSEAILEKLKNVESNTSTNLRKQPYLHAAFSDQSFSSPSRQSPSLELDAGNLLSPKAGIGIPCLDLTSSPDGTIHIPNALDSRSNSLEGSDKSIHTTKTYKTHFPDSVLIAKTSDMLPPASPSMSPLRNVGANHIENILFSPQAVATPASLDLTSPESIKSFKGIKNTYKSLEIGVPKTADILSLASPSMSPLKNVEIYHLEKPLASPKTMATTACLDLTSPESRKSLKGIESTNKCLKIIVPKTADILSPASPSMSPLKNVEIYHLEKPLSSTKTVATTTSLDLTSPELRKSLKGIENTHKSLEIIAPKTADILSLASPSMSPLQNVEIYHLEKPLASPKTMVTTASLEIAHKSLEIIESSSPYESSANAQNKCSLQNEVKISDINANNSKGLESVHKIDGSASNSAGSTRNQVISSSRETLSSGLAILNVSPKIPVYTLSESPTDLPLIRKSSPNLSDIKFISNAESFLTEVNEEVNDDGENGAENEEVSNTPDFSHKNASNFPDQQKITSQQDHATEDGQAGKVVTMDIKNCIEFDKLDSNVLEFKEISKTKNDAGLEVTNKPPENVTDTENQNLVPSEKDQANSIVQKNNKGDKKHSLESYSLNASTVEAQCANEAESSLDLCTTKSSFAKPTESINDTNGEVEVEFSPADNKERDFSHTKGFENFDSISHTSSTQIAITEFESVKDNNSIKLCEEATKVAATNKEFIYETKLSDANEDEAKSSTGYYSLKVSDDDDDDDARNNTNSSTSNIGAVVINTQNKHSPTTETMVVTLLDAGTSEISGKDSDSDELVISEEVLKNSQTKDYEKDLQKSTITNLHDEGNGKHALAMPETRNKNINESKAKCLTTLSDVVVAALEISEKDSDSDELVISEEVLKDSQSKEYDKEMENSKSKNSLEEGGGKQLENTDIIEKAKEYEKNEQTTNSLTSLKSNVKELPENTQVNNPSLNNNLGNSSETKENLLNLSNSMPEEKVKTFVKEIKSNKKPNSLQDKAETQRMLAKEFHNGKNPTMTHLSTLQTLDSKSTFVNTQQNKTPTHILRLQEDYLNVIQKPNIHEDTTTTTTGSNNENSKVVLKPQPEPANISKDIDANNTEPKPPSGEYTNSLKSLHLIDSYNKPSSLPSVAINSPTPSNFSGIFSKNFFDSYEETIKNKRKSPKSKEYILPAASVLCTINNLKNATKKKPTGIINKKLHWELLDNKNDMLEVEDDSDADSTDEDKEENIKQIDLKPLANESNILKALKCLNPAFGKPIMIARRYTIDTLPLDEAVPQCQPREEQQKLNPLSKSLLNLKEQSCAEDLNPCESVTTSKKLKKTKKPPQSSTESTMVKKKQTLKSPPLKGQGKIIKQKAKPKTNAKKTLQIKKSKQVLEQKTKANTTIEHQNSTSLQSNNNNMHLSSLLKVSSTVRGNLPKIDLIQVQDFQELLHKDKNSNQSSVEIGYHTSPNEIPMKQLPVNDHREEQQISTQHQVHHNDDITNVNSPSNIENKMSNSPHALVCLEDPVSEESENSGNDSNDNALKIKDSVEGQATEDCTAKSVNTTFNTPPKKLKDDDDQPGASTTTELEESFPKESESPNVVSPVYNKQNFSDEQNSSWAENSEPECNKYLKEDEITSTKQTDSPSKGKEQAKEDNKKHKLDDVEASTTKLIKNSLIKDNNKINKVPDSKKSMVNQKKVEVSLEDIGVNLQPFKANLSSFRIPKIKKNIEGETTTTASNAHSPSKGNTMGCKQEKPSTSTVVKDEIGRVQKEQKLEAASVKVRRKSVNTHRRTRDPSSEFRGDNRIDHRSSPSAYNKTKSLNLNENENIKDNEVGISEKAIYEVEKSELITHACLPKDNVKQPMRRKSLYAEKIDVESSVKREKPLKARRKSMYVESKAFSEPSMENKLSNPEKMQPTKSRRKSMYVEDKSITKANSTCTDKLSNVQNGINAEKSMTLEKPDPFMKEKPKKMRRKSMYAEAPHISAEDNEQYEDTIPLQQLIIHRKSMVTARESMGKTNQLTASNKTEFEDGPYSSTPKSKQKFSSRDPRDKPKLELTHLSSQIGMDSKTEIPNKLKNSELPLNVNKTLRCRSKSMYCEKIANELQTDVKEMDQPVVHNKDNNNQLVTDTSNIRVCDKTTANSQQRILDSSGNTNLTSSITPIAPVIETLATNANSQPSNVPAITKKKKRKRRIVRVVSVSYEDPHIAKKFKESIVDDVNSTSPASSSFSHPIFHTQVRDEQQPDVNNLTPLSHDDRFREIDANMQDMFYSPQHESCELKSKSQTALDTSTSLSLTASLNVSKHNLTIEETICSTKETDQSSAIISNELQNISSTNTTATTSLNQSGDTTKHVTLGSSQYRFEKVSENVVNLFISRKRKRKRTSQT</sequence>
<feature type="compositionally biased region" description="Low complexity" evidence="2">
    <location>
        <begin position="2022"/>
        <end position="2034"/>
    </location>
</feature>
<feature type="region of interest" description="Disordered" evidence="2">
    <location>
        <begin position="1805"/>
        <end position="1827"/>
    </location>
</feature>
<feature type="region of interest" description="Disordered" evidence="2">
    <location>
        <begin position="521"/>
        <end position="541"/>
    </location>
</feature>
<feature type="region of interest" description="Disordered" evidence="2">
    <location>
        <begin position="2385"/>
        <end position="2446"/>
    </location>
</feature>
<dbReference type="EnsemblMetazoa" id="SCAU010554-RA">
    <property type="protein sequence ID" value="SCAU010554-PA"/>
    <property type="gene ID" value="SCAU010554"/>
</dbReference>
<feature type="region of interest" description="Disordered" evidence="2">
    <location>
        <begin position="3066"/>
        <end position="3107"/>
    </location>
</feature>
<dbReference type="STRING" id="35570.A0A1I8PRX2"/>
<evidence type="ECO:0000313" key="3">
    <source>
        <dbReference type="EnsemblMetazoa" id="SCAU010554-PA"/>
    </source>
</evidence>
<feature type="compositionally biased region" description="Basic and acidic residues" evidence="2">
    <location>
        <begin position="3098"/>
        <end position="3107"/>
    </location>
</feature>